<dbReference type="RefSeq" id="WP_240983385.1">
    <property type="nucleotide sequence ID" value="NZ_CDGJ01000028.1"/>
</dbReference>
<dbReference type="InterPro" id="IPR020846">
    <property type="entry name" value="MFS_dom"/>
</dbReference>
<dbReference type="EMBL" id="LR746496">
    <property type="protein sequence ID" value="CAA7599603.1"/>
    <property type="molecule type" value="Genomic_DNA"/>
</dbReference>
<comment type="subcellular location">
    <subcellularLocation>
        <location evidence="1">Cell membrane</location>
        <topology evidence="1">Multi-pass membrane protein</topology>
    </subcellularLocation>
</comment>
<evidence type="ECO:0000256" key="7">
    <source>
        <dbReference type="ARBA" id="ARBA00023136"/>
    </source>
</evidence>
<keyword evidence="4" id="KW-1003">Cell membrane</keyword>
<evidence type="ECO:0000256" key="6">
    <source>
        <dbReference type="ARBA" id="ARBA00022989"/>
    </source>
</evidence>
<evidence type="ECO:0000256" key="5">
    <source>
        <dbReference type="ARBA" id="ARBA00022692"/>
    </source>
</evidence>
<dbReference type="NCBIfam" id="TIGR00711">
    <property type="entry name" value="efflux_EmrB"/>
    <property type="match status" value="1"/>
</dbReference>
<dbReference type="SUPFAM" id="SSF103473">
    <property type="entry name" value="MFS general substrate transporter"/>
    <property type="match status" value="1"/>
</dbReference>
<evidence type="ECO:0000256" key="4">
    <source>
        <dbReference type="ARBA" id="ARBA00022475"/>
    </source>
</evidence>
<dbReference type="Proteomes" id="UP001071230">
    <property type="component" value="Unassembled WGS sequence"/>
</dbReference>
<dbReference type="CDD" id="cd17503">
    <property type="entry name" value="MFS_LmrB_MDR_like"/>
    <property type="match status" value="1"/>
</dbReference>
<feature type="transmembrane region" description="Helical" evidence="8">
    <location>
        <begin position="104"/>
        <end position="128"/>
    </location>
</feature>
<keyword evidence="6 8" id="KW-1133">Transmembrane helix</keyword>
<keyword evidence="3" id="KW-0813">Transport</keyword>
<keyword evidence="12" id="KW-1185">Reference proteome</keyword>
<feature type="transmembrane region" description="Helical" evidence="8">
    <location>
        <begin position="331"/>
        <end position="348"/>
    </location>
</feature>
<proteinExistence type="inferred from homology"/>
<dbReference type="GO" id="GO:0005886">
    <property type="term" value="C:plasma membrane"/>
    <property type="evidence" value="ECO:0007669"/>
    <property type="project" value="UniProtKB-SubCell"/>
</dbReference>
<evidence type="ECO:0000313" key="10">
    <source>
        <dbReference type="EMBL" id="CAA7599603.1"/>
    </source>
</evidence>
<dbReference type="EMBL" id="CDGJ01000028">
    <property type="protein sequence ID" value="CEJ06487.1"/>
    <property type="molecule type" value="Genomic_DNA"/>
</dbReference>
<gene>
    <name evidence="10" type="ORF">DEACI_0229</name>
    <name evidence="11" type="ORF">DEACI_0935</name>
</gene>
<dbReference type="InterPro" id="IPR011701">
    <property type="entry name" value="MFS"/>
</dbReference>
<keyword evidence="5 8" id="KW-0812">Transmembrane</keyword>
<protein>
    <submittedName>
        <fullName evidence="10">Drug resistance transporter EmrB/QacA subfamily</fullName>
    </submittedName>
    <submittedName>
        <fullName evidence="11">Lincomycin resistance protein LmrB</fullName>
    </submittedName>
</protein>
<dbReference type="InterPro" id="IPR004638">
    <property type="entry name" value="EmrB-like"/>
</dbReference>
<dbReference type="Pfam" id="PF07690">
    <property type="entry name" value="MFS_1"/>
    <property type="match status" value="1"/>
</dbReference>
<dbReference type="AlphaFoldDB" id="A0A8S0VVJ1"/>
<dbReference type="PROSITE" id="PS50850">
    <property type="entry name" value="MFS"/>
    <property type="match status" value="1"/>
</dbReference>
<organism evidence="10">
    <name type="scientific">Acididesulfobacillus acetoxydans</name>
    <dbReference type="NCBI Taxonomy" id="1561005"/>
    <lineage>
        <taxon>Bacteria</taxon>
        <taxon>Bacillati</taxon>
        <taxon>Bacillota</taxon>
        <taxon>Clostridia</taxon>
        <taxon>Eubacteriales</taxon>
        <taxon>Peptococcaceae</taxon>
        <taxon>Acididesulfobacillus</taxon>
    </lineage>
</organism>
<evidence type="ECO:0000313" key="11">
    <source>
        <dbReference type="EMBL" id="CEJ06487.1"/>
    </source>
</evidence>
<keyword evidence="7 8" id="KW-0472">Membrane</keyword>
<feature type="transmembrane region" description="Helical" evidence="8">
    <location>
        <begin position="198"/>
        <end position="218"/>
    </location>
</feature>
<dbReference type="GO" id="GO:0022857">
    <property type="term" value="F:transmembrane transporter activity"/>
    <property type="evidence" value="ECO:0007669"/>
    <property type="project" value="InterPro"/>
</dbReference>
<comment type="similarity">
    <text evidence="2">Belongs to the major facilitator superfamily. EmrB family.</text>
</comment>
<dbReference type="PANTHER" id="PTHR42718">
    <property type="entry name" value="MAJOR FACILITATOR SUPERFAMILY MULTIDRUG TRANSPORTER MFSC"/>
    <property type="match status" value="1"/>
</dbReference>
<reference evidence="11" key="1">
    <citation type="submission" date="2014-11" db="EMBL/GenBank/DDBJ databases">
        <authorList>
            <person name="Hornung B.V."/>
        </authorList>
    </citation>
    <scope>NUCLEOTIDE SEQUENCE</scope>
    <source>
        <strain evidence="11">INE</strain>
    </source>
</reference>
<evidence type="ECO:0000259" key="9">
    <source>
        <dbReference type="PROSITE" id="PS50850"/>
    </source>
</evidence>
<dbReference type="PANTHER" id="PTHR42718:SF9">
    <property type="entry name" value="MAJOR FACILITATOR SUPERFAMILY MULTIDRUG TRANSPORTER MFSC"/>
    <property type="match status" value="1"/>
</dbReference>
<dbReference type="Proteomes" id="UP000836597">
    <property type="component" value="Chromosome"/>
</dbReference>
<evidence type="ECO:0000256" key="1">
    <source>
        <dbReference type="ARBA" id="ARBA00004651"/>
    </source>
</evidence>
<accession>A0A8S0VVJ1</accession>
<evidence type="ECO:0000256" key="3">
    <source>
        <dbReference type="ARBA" id="ARBA00022448"/>
    </source>
</evidence>
<feature type="transmembrane region" description="Helical" evidence="8">
    <location>
        <begin position="79"/>
        <end position="98"/>
    </location>
</feature>
<dbReference type="InterPro" id="IPR036259">
    <property type="entry name" value="MFS_trans_sf"/>
</dbReference>
<feature type="transmembrane region" description="Helical" evidence="8">
    <location>
        <begin position="140"/>
        <end position="159"/>
    </location>
</feature>
<dbReference type="KEGG" id="aacx:DEACI_0229"/>
<sequence>MSFEEKFGVPGLTVISVVLGVFMAILDSSVVNVAIPKMMAVFATTQNTISWVITVYLLATGMLTPVSGYLGDRFGYKKIYLIALVIFTSGSALCGAAWNVQAMIAFRVIQAVGGAMLMPISMSILFSLSKPEKRGAMMGIWGIAIMFAPAFGPTLSGYIVEYLDWRLIFYINVPVGIINLFMSYLYIPHFEPRPADKFDFPGFATSIIGFFCLLYALSDAPNVGWNSLEIISLLVASGVFLALFVVVELTTPNPMLDLRLLKIRKFLVSSASMSLLSMAMLGALFVLPVFLQNGLGLSPLQTGLLTMPGAIVTGFLMPVSGNLFDRFGARPVAVLGLAIMFLASLLLTNLNLQWSFLSIMLVYMIRSAGMGLSNMPISTAGMNAVPPPLISRATALQSTLRNVAGSIGTAVLSTMMQNHTNYAFNSYLQNVSNHAAGQISSFGVTPSVFGLTNPQQYLSLYLSLQQLAFQTGTQYALKISVVITSIALLAALTIGKKQQFSKSGEAPHVMAE</sequence>
<reference evidence="10" key="2">
    <citation type="submission" date="2020-01" db="EMBL/GenBank/DDBJ databases">
        <authorList>
            <person name="Hornung B."/>
        </authorList>
    </citation>
    <scope>NUCLEOTIDE SEQUENCE</scope>
    <source>
        <strain evidence="10">PacBioINE</strain>
    </source>
</reference>
<feature type="transmembrane region" description="Helical" evidence="8">
    <location>
        <begin position="7"/>
        <end position="26"/>
    </location>
</feature>
<evidence type="ECO:0000313" key="12">
    <source>
        <dbReference type="Proteomes" id="UP001071230"/>
    </source>
</evidence>
<dbReference type="Gene3D" id="1.20.1250.20">
    <property type="entry name" value="MFS general substrate transporter like domains"/>
    <property type="match status" value="1"/>
</dbReference>
<feature type="transmembrane region" description="Helical" evidence="8">
    <location>
        <begin position="230"/>
        <end position="250"/>
    </location>
</feature>
<feature type="domain" description="Major facilitator superfamily (MFS) profile" evidence="9">
    <location>
        <begin position="13"/>
        <end position="499"/>
    </location>
</feature>
<evidence type="ECO:0000256" key="2">
    <source>
        <dbReference type="ARBA" id="ARBA00008537"/>
    </source>
</evidence>
<name>A0A8S0VVJ1_9FIRM</name>
<feature type="transmembrane region" description="Helical" evidence="8">
    <location>
        <begin position="271"/>
        <end position="291"/>
    </location>
</feature>
<dbReference type="Gene3D" id="1.20.1720.10">
    <property type="entry name" value="Multidrug resistance protein D"/>
    <property type="match status" value="1"/>
</dbReference>
<feature type="transmembrane region" description="Helical" evidence="8">
    <location>
        <begin position="165"/>
        <end position="186"/>
    </location>
</feature>
<evidence type="ECO:0000256" key="8">
    <source>
        <dbReference type="SAM" id="Phobius"/>
    </source>
</evidence>
<feature type="transmembrane region" description="Helical" evidence="8">
    <location>
        <begin position="303"/>
        <end position="324"/>
    </location>
</feature>